<evidence type="ECO:0000313" key="6">
    <source>
        <dbReference type="EMBL" id="EGY21828.1"/>
    </source>
</evidence>
<evidence type="ECO:0000256" key="2">
    <source>
        <dbReference type="ARBA" id="ARBA00023043"/>
    </source>
</evidence>
<dbReference type="PROSITE" id="PS50088">
    <property type="entry name" value="ANK_REPEAT"/>
    <property type="match status" value="5"/>
</dbReference>
<organism evidence="6 7">
    <name type="scientific">Verticillium dahliae (strain VdLs.17 / ATCC MYA-4575 / FGSC 10137)</name>
    <name type="common">Verticillium wilt</name>
    <dbReference type="NCBI Taxonomy" id="498257"/>
    <lineage>
        <taxon>Eukaryota</taxon>
        <taxon>Fungi</taxon>
        <taxon>Dikarya</taxon>
        <taxon>Ascomycota</taxon>
        <taxon>Pezizomycotina</taxon>
        <taxon>Sordariomycetes</taxon>
        <taxon>Hypocreomycetidae</taxon>
        <taxon>Glomerellales</taxon>
        <taxon>Plectosphaerellaceae</taxon>
        <taxon>Verticillium</taxon>
    </lineage>
</organism>
<dbReference type="OMA" id="ETDWTEM"/>
<dbReference type="PROSITE" id="PS50297">
    <property type="entry name" value="ANK_REP_REGION"/>
    <property type="match status" value="4"/>
</dbReference>
<keyword evidence="4" id="KW-0175">Coiled coil</keyword>
<dbReference type="eggNOG" id="KOG4177">
    <property type="taxonomic scope" value="Eukaryota"/>
</dbReference>
<accession>G2WZ26</accession>
<dbReference type="KEGG" id="vda:VDAG_03268"/>
<feature type="region of interest" description="Disordered" evidence="5">
    <location>
        <begin position="1680"/>
        <end position="1716"/>
    </location>
</feature>
<proteinExistence type="predicted"/>
<keyword evidence="7" id="KW-1185">Reference proteome</keyword>
<sequence length="1818" mass="204992">MATQNLQELPAPHSELVNYIAGHPEKSMIEILDPYRRYEAQLRSVFAQDRNSTLLNDPYVNLLPVFNENTKNIKTRARNLSAESEEEKSRYIMSLPDDKRREDGSPAVVQSIAEFRKNFSVFSESSLVDMDWSNVVAAGSSVVNTLLPVPPEFNTNKRKLREYYHEKFCPASDVDLFLYGLTHDEAIEKIKQIEQAIRDAILTEVTVVRTKYAITIASQYPTRHVQIVLRVYKSIGEILTGFDIDAAGGAYNGKQVYVTPRALGSFITQINHIDLTRRSPSYENRLSKYSHRNFEIYWPELDRSRVDPTIFERSFQRTLGLARLLVLERLPTSSVRDSYLDKRREERGRPAINRNFQHRVWGNIKDAHEDEIADWVDETEVSNYHTFSVPYGERFNAKKIEKLCYTKDLLLNAEWNQHKDRQVYLHRHPAFFGRVQDVIEDCCGTCPKAVTPEEIEIAEKEAEIYISGPVSFLIDDPGRQQIGSFNPLTQDDWTDMAYVGNTARLCQSIVDGNVDEVLDWLSQEGADPNQRDYTGRSPLHLAVMNSTPDVARALVDHGARLTARLADGNTALHLAAERGNVEMVRILMERSITNEAEEEEKQDRRRKALKEAASGKSSDATNVADRETDPESDADSESDGELIDGEGTEIDARTMATGSFVDVQKAKDQETDDAALNGAPDEPDFYKSDVLAWDIPCSPLHLAIAQGHEDVVTTLCNYGSDALLPVKFLDEEKQPEAALLTLVLALRLPEDKAKSMAKLLLKLGATSSQADIESCTVFHRYVAEGSHTLIDTLWDNDQSGTKSAINHLVPANGYYRSKVVGPLHSAIQNEDTDLVLKLLNAGAKHSIDFATWLKAAKMSKGADQLGDYQQNQNKFARSVEQPLIVAVKYCVNLEVAMKLVEMGADPNTPTSHGQTVMHDEWQRKYNRGETVLDVVHAQLKNLRKYKGERHNLRKPQLHQGMQERLDSLNKNSYEYLATKKNVRSREKFFKEETKTYEEDLKKHEEKQKGRDLKETAIKEVIADLEKLEQMLIERGAKTFYEAYPQVPEPEERQGRYRYQYDSDTGDEKKKKKEDKQPVYDWQIAFVGASDITEVRRLAYVELLEAAWNGDLEKIKSLTLQAWGENQAEPPLKASVATADGSTPFSLAFLRGHRGVAKEILEIIKAQYSPVEKDKSRYTLDTGNPDDDDSDEDGSEEDSDEDNATQGIPGHPKIVALAVDKKFTIDNIGQVSMHVDSHDKPIKSLTSRVMCFTTQDADEDEEKAEDTILETLFSHVMRHDDHSGLKFLLDLAAHYSGEKLEGDTDEEDNGSFFSFPEDAFVWAVANGKTGALAEIIKRFGAGMPLDHLVKKSGVELKQKPKYYQGLSVYGKKRKDWATAGRNLVVRQTGLKTPPLLHAALGGSIESVEWFLSDAPLRCYVEFGQSKTASEDPRLKHLSNAPGGFDRAVGKWLGIQTADETVLHCAVMGPSNEKTNKVIQYLIQACPSSLEYKTTSGDTPLWLAFHLGRVDFAKTLIEAGANQSVRNKQGQNIIHAALQWLPKAHSLKDMLELMDDKLRAHLLLQRSNLQDEGTTPLHSWVNKFPDNYDHTRWTKYANKEEATAVLDLLLGYSEGAELAMLNGAGDTPLHSAVNKNSMVLIEALLTYRPSLLYRENAVGRTPAEVAHTRVISKRFDQPRSLPSHFNDWNGPSHLPQRNADNFVNEKRGRDIKTQSKDKNEETWDLLAEYLERYPAPRRLVSLSEANDVAKRLGEEYKASRYFSIQARGDDDDDEKAEEDDETSLDFASTQKSSHGWQAWKPDNAEQESSDVCVGCGERHG</sequence>
<feature type="repeat" description="ANK" evidence="3">
    <location>
        <begin position="1494"/>
        <end position="1526"/>
    </location>
</feature>
<evidence type="ECO:0000256" key="5">
    <source>
        <dbReference type="SAM" id="MobiDB-lite"/>
    </source>
</evidence>
<feature type="region of interest" description="Disordered" evidence="5">
    <location>
        <begin position="1765"/>
        <end position="1818"/>
    </location>
</feature>
<evidence type="ECO:0000256" key="1">
    <source>
        <dbReference type="ARBA" id="ARBA00022737"/>
    </source>
</evidence>
<feature type="region of interest" description="Disordered" evidence="5">
    <location>
        <begin position="595"/>
        <end position="651"/>
    </location>
</feature>
<dbReference type="Pfam" id="PF00023">
    <property type="entry name" value="Ank"/>
    <property type="match status" value="2"/>
</dbReference>
<dbReference type="RefSeq" id="XP_009655428.1">
    <property type="nucleotide sequence ID" value="XM_009657133.1"/>
</dbReference>
<feature type="repeat" description="ANK" evidence="3">
    <location>
        <begin position="1622"/>
        <end position="1654"/>
    </location>
</feature>
<keyword evidence="1" id="KW-0677">Repeat</keyword>
<feature type="repeat" description="ANK" evidence="3">
    <location>
        <begin position="567"/>
        <end position="599"/>
    </location>
</feature>
<dbReference type="PANTHER" id="PTHR24198:SF165">
    <property type="entry name" value="ANKYRIN REPEAT-CONTAINING PROTEIN-RELATED"/>
    <property type="match status" value="1"/>
</dbReference>
<reference evidence="6 7" key="1">
    <citation type="submission" date="2008-03" db="EMBL/GenBank/DDBJ databases">
        <title>The Genome Sequence of Verticillium dahliae VdLs.17.</title>
        <authorList>
            <consortium name="The Broad Institute Genome Sequencing Platform"/>
            <person name="Ma L.-J.J."/>
            <person name="Klosterman S.J."/>
            <person name="Subbarao K."/>
            <person name="Dobinson K."/>
            <person name="Veronese P."/>
            <person name="Kang S."/>
            <person name="Gold S.E."/>
            <person name="Young S."/>
            <person name="Jaffe D."/>
            <person name="Gnerre S."/>
            <person name="Berlin A."/>
            <person name="Heiman D."/>
            <person name="Hepburn T."/>
            <person name="Sykes S."/>
            <person name="Alvarado L."/>
            <person name="Kodira C.D."/>
            <person name="Lander E."/>
            <person name="Galagan J."/>
            <person name="Nusbaum C."/>
            <person name="Birren B."/>
        </authorList>
    </citation>
    <scope>NUCLEOTIDE SEQUENCE [LARGE SCALE GENOMIC DNA]</scope>
    <source>
        <strain evidence="7">VdLs.17 / ATCC MYA-4575 / FGSC 10137</strain>
    </source>
</reference>
<dbReference type="Gene3D" id="1.25.40.20">
    <property type="entry name" value="Ankyrin repeat-containing domain"/>
    <property type="match status" value="4"/>
</dbReference>
<name>G2WZ26_VERDV</name>
<dbReference type="SMART" id="SM00248">
    <property type="entry name" value="ANK"/>
    <property type="match status" value="10"/>
</dbReference>
<dbReference type="InterPro" id="IPR036770">
    <property type="entry name" value="Ankyrin_rpt-contain_sf"/>
</dbReference>
<gene>
    <name evidence="6" type="ORF">VDAG_03268</name>
</gene>
<evidence type="ECO:0000256" key="4">
    <source>
        <dbReference type="SAM" id="Coils"/>
    </source>
</evidence>
<protein>
    <submittedName>
        <fullName evidence="6">Ankyrin repeat protein</fullName>
    </submittedName>
</protein>
<feature type="region of interest" description="Disordered" evidence="5">
    <location>
        <begin position="1174"/>
        <end position="1210"/>
    </location>
</feature>
<dbReference type="Pfam" id="PF12796">
    <property type="entry name" value="Ank_2"/>
    <property type="match status" value="1"/>
</dbReference>
<feature type="compositionally biased region" description="Basic and acidic residues" evidence="5">
    <location>
        <begin position="1701"/>
        <end position="1716"/>
    </location>
</feature>
<dbReference type="PANTHER" id="PTHR24198">
    <property type="entry name" value="ANKYRIN REPEAT AND PROTEIN KINASE DOMAIN-CONTAINING PROTEIN"/>
    <property type="match status" value="1"/>
</dbReference>
<dbReference type="InParanoid" id="G2WZ26"/>
<dbReference type="EMBL" id="DS572699">
    <property type="protein sequence ID" value="EGY21828.1"/>
    <property type="molecule type" value="Genomic_DNA"/>
</dbReference>
<dbReference type="OrthoDB" id="539213at2759"/>
<dbReference type="PRINTS" id="PR01415">
    <property type="entry name" value="ANKYRIN"/>
</dbReference>
<feature type="repeat" description="ANK" evidence="3">
    <location>
        <begin position="698"/>
        <end position="721"/>
    </location>
</feature>
<feature type="repeat" description="ANK" evidence="3">
    <location>
        <begin position="534"/>
        <end position="566"/>
    </location>
</feature>
<feature type="compositionally biased region" description="Acidic residues" evidence="5">
    <location>
        <begin position="630"/>
        <end position="649"/>
    </location>
</feature>
<dbReference type="InterPro" id="IPR002110">
    <property type="entry name" value="Ankyrin_rpt"/>
</dbReference>
<feature type="compositionally biased region" description="Basic and acidic residues" evidence="5">
    <location>
        <begin position="1049"/>
        <end position="1073"/>
    </location>
</feature>
<evidence type="ECO:0000313" key="7">
    <source>
        <dbReference type="Proteomes" id="UP000001611"/>
    </source>
</evidence>
<dbReference type="SUPFAM" id="SSF48403">
    <property type="entry name" value="Ankyrin repeat"/>
    <property type="match status" value="2"/>
</dbReference>
<evidence type="ECO:0000256" key="3">
    <source>
        <dbReference type="PROSITE-ProRule" id="PRU00023"/>
    </source>
</evidence>
<feature type="compositionally biased region" description="Acidic residues" evidence="5">
    <location>
        <begin position="1183"/>
        <end position="1202"/>
    </location>
</feature>
<keyword evidence="2 3" id="KW-0040">ANK repeat</keyword>
<feature type="compositionally biased region" description="Polar residues" evidence="5">
    <location>
        <begin position="1783"/>
        <end position="1793"/>
    </location>
</feature>
<feature type="coiled-coil region" evidence="4">
    <location>
        <begin position="986"/>
        <end position="1030"/>
    </location>
</feature>
<dbReference type="Proteomes" id="UP000001611">
    <property type="component" value="Chromosome 6"/>
</dbReference>
<dbReference type="HOGENOM" id="CLU_003548_0_0_1"/>
<feature type="compositionally biased region" description="Acidic residues" evidence="5">
    <location>
        <begin position="1767"/>
        <end position="1781"/>
    </location>
</feature>
<feature type="region of interest" description="Disordered" evidence="5">
    <location>
        <begin position="1044"/>
        <end position="1073"/>
    </location>
</feature>
<dbReference type="GeneID" id="20704731"/>